<protein>
    <recommendedName>
        <fullName evidence="2">Ig-like domain-containing protein</fullName>
    </recommendedName>
</protein>
<organism evidence="3 4">
    <name type="scientific">Flavobacterium cerinum</name>
    <dbReference type="NCBI Taxonomy" id="2502784"/>
    <lineage>
        <taxon>Bacteria</taxon>
        <taxon>Pseudomonadati</taxon>
        <taxon>Bacteroidota</taxon>
        <taxon>Flavobacteriia</taxon>
        <taxon>Flavobacteriales</taxon>
        <taxon>Flavobacteriaceae</taxon>
        <taxon>Flavobacterium</taxon>
    </lineage>
</organism>
<keyword evidence="1" id="KW-0812">Transmembrane</keyword>
<name>A0A444HBK2_9FLAO</name>
<accession>A0A444HBK2</accession>
<evidence type="ECO:0000256" key="1">
    <source>
        <dbReference type="SAM" id="Phobius"/>
    </source>
</evidence>
<evidence type="ECO:0000313" key="3">
    <source>
        <dbReference type="EMBL" id="RWX00773.1"/>
    </source>
</evidence>
<dbReference type="EMBL" id="SBII01000004">
    <property type="protein sequence ID" value="RWX00773.1"/>
    <property type="molecule type" value="Genomic_DNA"/>
</dbReference>
<dbReference type="AlphaFoldDB" id="A0A444HBK2"/>
<reference evidence="3 4" key="1">
    <citation type="submission" date="2019-01" db="EMBL/GenBank/DDBJ databases">
        <title>Flavobacterium sp. nov.,isolated from freshwater.</title>
        <authorList>
            <person name="Zhang R."/>
            <person name="Du Z.-J."/>
        </authorList>
    </citation>
    <scope>NUCLEOTIDE SEQUENCE [LARGE SCALE GENOMIC DNA]</scope>
    <source>
        <strain evidence="3 4">1E403</strain>
    </source>
</reference>
<feature type="transmembrane region" description="Helical" evidence="1">
    <location>
        <begin position="12"/>
        <end position="30"/>
    </location>
</feature>
<dbReference type="Proteomes" id="UP000287527">
    <property type="component" value="Unassembled WGS sequence"/>
</dbReference>
<dbReference type="InterPro" id="IPR044023">
    <property type="entry name" value="Ig_7"/>
</dbReference>
<feature type="domain" description="Ig-like" evidence="2">
    <location>
        <begin position="381"/>
        <end position="460"/>
    </location>
</feature>
<keyword evidence="1" id="KW-0472">Membrane</keyword>
<dbReference type="OrthoDB" id="1236981at2"/>
<proteinExistence type="predicted"/>
<comment type="caution">
    <text evidence="3">The sequence shown here is derived from an EMBL/GenBank/DDBJ whole genome shotgun (WGS) entry which is preliminary data.</text>
</comment>
<evidence type="ECO:0000259" key="2">
    <source>
        <dbReference type="Pfam" id="PF19081"/>
    </source>
</evidence>
<gene>
    <name evidence="3" type="ORF">EPI11_07060</name>
</gene>
<evidence type="ECO:0000313" key="4">
    <source>
        <dbReference type="Proteomes" id="UP000287527"/>
    </source>
</evidence>
<sequence>MITLTNIKQEKVLHIFYAVVFLFSSISSWSQTYATNATTSNTVLSPNEVVTPGLAYDGLVGTAAIVKANAGGLLGIGAYNGYIELQFPGDVPANTTSYVKIATQDNLLTSLLGGSLGTLLANVLGAVLIGNQEFTVGANYNGGLPIVSGNSQVANDFATDKLRIIRNAAGDYLIAITPNAVYNRIKITNRIGATLLGLGNEKTLSVYEAYYITNPPACGGLLTTSFSGSGITLDLLQLGSAGVTNPQNAIDAVTTNYSELKLGLLGVGASVEQTVYLGGVSQTTDVFGIGLSMGGALLNLDVLNNVTVIASKGVTVVQSRTLSQLLALNLLNMQDGVVTTVQMAPLGAVDRITVRFNSLVSVGLVAQNLNFYGITIRTLAVPLITQNNAVCKDGSASIIATTSVAGAQLKWYSDASGDTLLATTASGAPFVTPGLAVTKTYYVEQFTTCAGLLLPVVVTVLIPPSAGVIAGEQTICLTKAPAALTSVSADSGAGISYKWESSPDGIIWTVIPDAILASYQPDVLLKTTFFHRITTITSGITVCSSNPTSSIKVLTKNCMVVSNPMVRQRLKNGA</sequence>
<keyword evidence="1" id="KW-1133">Transmembrane helix</keyword>
<dbReference type="RefSeq" id="WP_128389256.1">
    <property type="nucleotide sequence ID" value="NZ_SBII01000004.1"/>
</dbReference>
<dbReference type="Pfam" id="PF19081">
    <property type="entry name" value="Ig_7"/>
    <property type="match status" value="1"/>
</dbReference>
<keyword evidence="4" id="KW-1185">Reference proteome</keyword>